<accession>A0A543A534</accession>
<dbReference type="AlphaFoldDB" id="A0A543A534"/>
<dbReference type="EMBL" id="VFOV01000001">
    <property type="protein sequence ID" value="TQL67711.1"/>
    <property type="molecule type" value="Genomic_DNA"/>
</dbReference>
<organism evidence="3 4">
    <name type="scientific">Nocardioides albertanoniae</name>
    <dbReference type="NCBI Taxonomy" id="1175486"/>
    <lineage>
        <taxon>Bacteria</taxon>
        <taxon>Bacillati</taxon>
        <taxon>Actinomycetota</taxon>
        <taxon>Actinomycetes</taxon>
        <taxon>Propionibacteriales</taxon>
        <taxon>Nocardioidaceae</taxon>
        <taxon>Nocardioides</taxon>
    </lineage>
</organism>
<dbReference type="Pfam" id="PF07883">
    <property type="entry name" value="Cupin_2"/>
    <property type="match status" value="1"/>
</dbReference>
<dbReference type="InterPro" id="IPR014710">
    <property type="entry name" value="RmlC-like_jellyroll"/>
</dbReference>
<comment type="caution">
    <text evidence="3">The sequence shown here is derived from an EMBL/GenBank/DDBJ whole genome shotgun (WGS) entry which is preliminary data.</text>
</comment>
<protein>
    <submittedName>
        <fullName evidence="3">Quercetin dioxygenase-like cupin family protein</fullName>
    </submittedName>
</protein>
<feature type="region of interest" description="Disordered" evidence="1">
    <location>
        <begin position="1"/>
        <end position="36"/>
    </location>
</feature>
<feature type="domain" description="Cupin type-2" evidence="2">
    <location>
        <begin position="65"/>
        <end position="133"/>
    </location>
</feature>
<dbReference type="Proteomes" id="UP000320209">
    <property type="component" value="Unassembled WGS sequence"/>
</dbReference>
<evidence type="ECO:0000313" key="4">
    <source>
        <dbReference type="Proteomes" id="UP000320209"/>
    </source>
</evidence>
<gene>
    <name evidence="3" type="ORF">FB381_1593</name>
</gene>
<keyword evidence="3" id="KW-0560">Oxidoreductase</keyword>
<dbReference type="PANTHER" id="PTHR36440">
    <property type="entry name" value="PUTATIVE (AFU_ORTHOLOGUE AFUA_8G07350)-RELATED"/>
    <property type="match status" value="1"/>
</dbReference>
<reference evidence="3 4" key="1">
    <citation type="submission" date="2019-06" db="EMBL/GenBank/DDBJ databases">
        <title>Sequencing the genomes of 1000 actinobacteria strains.</title>
        <authorList>
            <person name="Klenk H.-P."/>
        </authorList>
    </citation>
    <scope>NUCLEOTIDE SEQUENCE [LARGE SCALE GENOMIC DNA]</scope>
    <source>
        <strain evidence="3 4">DSM 25218</strain>
    </source>
</reference>
<dbReference type="GO" id="GO:0051213">
    <property type="term" value="F:dioxygenase activity"/>
    <property type="evidence" value="ECO:0007669"/>
    <property type="project" value="UniProtKB-KW"/>
</dbReference>
<dbReference type="PANTHER" id="PTHR36440:SF1">
    <property type="entry name" value="PUTATIVE (AFU_ORTHOLOGUE AFUA_8G07350)-RELATED"/>
    <property type="match status" value="1"/>
</dbReference>
<evidence type="ECO:0000313" key="3">
    <source>
        <dbReference type="EMBL" id="TQL67711.1"/>
    </source>
</evidence>
<name>A0A543A534_9ACTN</name>
<dbReference type="InterPro" id="IPR011051">
    <property type="entry name" value="RmlC_Cupin_sf"/>
</dbReference>
<keyword evidence="4" id="KW-1185">Reference proteome</keyword>
<dbReference type="Gene3D" id="2.60.120.10">
    <property type="entry name" value="Jelly Rolls"/>
    <property type="match status" value="1"/>
</dbReference>
<dbReference type="RefSeq" id="WP_246088013.1">
    <property type="nucleotide sequence ID" value="NZ_VFOV01000001.1"/>
</dbReference>
<sequence length="175" mass="19054">MSLPESMGTRGVPYPPERYDGEAGEVSAYHRPSSAAPDLEYPRSGVTVDYLATGATTAGDYGLYRWHFGPNESGPGPHFHRAVAESFYVLTGTVKIYNGEEWIPAGAGDFVHVPAGGLHGFRNVADAPASMLLHFTPGAPREGYFEGLRELAEGTELGPDDMAEFYKLHDNYWVD</sequence>
<evidence type="ECO:0000259" key="2">
    <source>
        <dbReference type="Pfam" id="PF07883"/>
    </source>
</evidence>
<dbReference type="SUPFAM" id="SSF51182">
    <property type="entry name" value="RmlC-like cupins"/>
    <property type="match status" value="1"/>
</dbReference>
<proteinExistence type="predicted"/>
<dbReference type="InterPro" id="IPR013096">
    <property type="entry name" value="Cupin_2"/>
</dbReference>
<dbReference type="InterPro" id="IPR053146">
    <property type="entry name" value="QDO-like"/>
</dbReference>
<evidence type="ECO:0000256" key="1">
    <source>
        <dbReference type="SAM" id="MobiDB-lite"/>
    </source>
</evidence>
<keyword evidence="3" id="KW-0223">Dioxygenase</keyword>